<dbReference type="PANTHER" id="PTHR34701:SF1">
    <property type="entry name" value="TRANSCRIPTIONAL REGULATOR MRAZ"/>
    <property type="match status" value="1"/>
</dbReference>
<evidence type="ECO:0000256" key="5">
    <source>
        <dbReference type="ARBA" id="ARBA00023125"/>
    </source>
</evidence>
<name>A0A1G5QSB3_9RHOB</name>
<keyword evidence="2 7" id="KW-0963">Cytoplasm</keyword>
<sequence>MGRRFRGESHHKVDAKGRVSIPASFRRVLEASDPSCDPGGNPELVIVYGDQRRKFLECYTMDAINEVDDKIDALPRGSVQRKMLQRMFHGQSFPTSVDETGRLVLPAKLRSKIDLEKEAFFIAAGDTFQIWKPETYEEEELAQSEKWMEELPDDFDPMEFLDGVGGA</sequence>
<evidence type="ECO:0000256" key="4">
    <source>
        <dbReference type="ARBA" id="ARBA00023015"/>
    </source>
</evidence>
<dbReference type="HAMAP" id="MF_01008">
    <property type="entry name" value="MraZ"/>
    <property type="match status" value="1"/>
</dbReference>
<evidence type="ECO:0000256" key="2">
    <source>
        <dbReference type="ARBA" id="ARBA00022490"/>
    </source>
</evidence>
<comment type="subcellular location">
    <subcellularLocation>
        <location evidence="7">Cytoplasm</location>
        <location evidence="7">Nucleoid</location>
    </subcellularLocation>
</comment>
<dbReference type="AlphaFoldDB" id="A0A1G5QSB3"/>
<feature type="domain" description="SpoVT-AbrB" evidence="8">
    <location>
        <begin position="92"/>
        <end position="135"/>
    </location>
</feature>
<dbReference type="GO" id="GO:0009295">
    <property type="term" value="C:nucleoid"/>
    <property type="evidence" value="ECO:0007669"/>
    <property type="project" value="UniProtKB-SubCell"/>
</dbReference>
<dbReference type="InterPro" id="IPR003444">
    <property type="entry name" value="MraZ"/>
</dbReference>
<evidence type="ECO:0000256" key="1">
    <source>
        <dbReference type="ARBA" id="ARBA00013860"/>
    </source>
</evidence>
<keyword evidence="6 7" id="KW-0804">Transcription</keyword>
<organism evidence="9 10">
    <name type="scientific">Epibacterium ulvae</name>
    <dbReference type="NCBI Taxonomy" id="1156985"/>
    <lineage>
        <taxon>Bacteria</taxon>
        <taxon>Pseudomonadati</taxon>
        <taxon>Pseudomonadota</taxon>
        <taxon>Alphaproteobacteria</taxon>
        <taxon>Rhodobacterales</taxon>
        <taxon>Roseobacteraceae</taxon>
        <taxon>Epibacterium</taxon>
    </lineage>
</organism>
<dbReference type="InterPro" id="IPR037914">
    <property type="entry name" value="SpoVT-AbrB_sf"/>
</dbReference>
<dbReference type="InterPro" id="IPR038619">
    <property type="entry name" value="MraZ_sf"/>
</dbReference>
<evidence type="ECO:0000259" key="8">
    <source>
        <dbReference type="PROSITE" id="PS51740"/>
    </source>
</evidence>
<feature type="domain" description="SpoVT-AbrB" evidence="8">
    <location>
        <begin position="8"/>
        <end position="51"/>
    </location>
</feature>
<dbReference type="Gene3D" id="3.40.1550.20">
    <property type="entry name" value="Transcriptional regulator MraZ domain"/>
    <property type="match status" value="1"/>
</dbReference>
<keyword evidence="4 7" id="KW-0805">Transcription regulation</keyword>
<evidence type="ECO:0000256" key="6">
    <source>
        <dbReference type="ARBA" id="ARBA00023163"/>
    </source>
</evidence>
<dbReference type="InterPro" id="IPR035644">
    <property type="entry name" value="MraZ_C"/>
</dbReference>
<dbReference type="GO" id="GO:0000976">
    <property type="term" value="F:transcription cis-regulatory region binding"/>
    <property type="evidence" value="ECO:0007669"/>
    <property type="project" value="TreeGrafter"/>
</dbReference>
<dbReference type="Pfam" id="PF02381">
    <property type="entry name" value="MraZ"/>
    <property type="match status" value="2"/>
</dbReference>
<dbReference type="PANTHER" id="PTHR34701">
    <property type="entry name" value="TRANSCRIPTIONAL REGULATOR MRAZ"/>
    <property type="match status" value="1"/>
</dbReference>
<keyword evidence="10" id="KW-1185">Reference proteome</keyword>
<dbReference type="NCBIfam" id="NF001476">
    <property type="entry name" value="PRK00326.2-2"/>
    <property type="match status" value="1"/>
</dbReference>
<dbReference type="SUPFAM" id="SSF89447">
    <property type="entry name" value="AbrB/MazE/MraZ-like"/>
    <property type="match status" value="1"/>
</dbReference>
<dbReference type="GO" id="GO:0005737">
    <property type="term" value="C:cytoplasm"/>
    <property type="evidence" value="ECO:0007669"/>
    <property type="project" value="UniProtKB-UniRule"/>
</dbReference>
<dbReference type="PROSITE" id="PS51740">
    <property type="entry name" value="SPOVT_ABRB"/>
    <property type="match status" value="2"/>
</dbReference>
<evidence type="ECO:0000313" key="10">
    <source>
        <dbReference type="Proteomes" id="UP000198767"/>
    </source>
</evidence>
<keyword evidence="5 7" id="KW-0238">DNA-binding</keyword>
<dbReference type="GO" id="GO:0003700">
    <property type="term" value="F:DNA-binding transcription factor activity"/>
    <property type="evidence" value="ECO:0007669"/>
    <property type="project" value="UniProtKB-UniRule"/>
</dbReference>
<evidence type="ECO:0000256" key="7">
    <source>
        <dbReference type="HAMAP-Rule" id="MF_01008"/>
    </source>
</evidence>
<dbReference type="STRING" id="1156985.SAMN04488118_105168"/>
<reference evidence="9 10" key="1">
    <citation type="submission" date="2016-10" db="EMBL/GenBank/DDBJ databases">
        <authorList>
            <person name="de Groot N.N."/>
        </authorList>
    </citation>
    <scope>NUCLEOTIDE SEQUENCE [LARGE SCALE GENOMIC DNA]</scope>
    <source>
        <strain evidence="9 10">U95</strain>
    </source>
</reference>
<dbReference type="CDD" id="cd16320">
    <property type="entry name" value="MraZ_N"/>
    <property type="match status" value="1"/>
</dbReference>
<keyword evidence="3" id="KW-0677">Repeat</keyword>
<protein>
    <recommendedName>
        <fullName evidence="1 7">Transcriptional regulator MraZ</fullName>
    </recommendedName>
</protein>
<dbReference type="RefSeq" id="WP_170830480.1">
    <property type="nucleotide sequence ID" value="NZ_CANLDO010000007.1"/>
</dbReference>
<comment type="subunit">
    <text evidence="7">Forms oligomers.</text>
</comment>
<dbReference type="EMBL" id="FMWG01000005">
    <property type="protein sequence ID" value="SCZ63999.1"/>
    <property type="molecule type" value="Genomic_DNA"/>
</dbReference>
<comment type="similarity">
    <text evidence="7">Belongs to the MraZ family.</text>
</comment>
<dbReference type="CDD" id="cd16321">
    <property type="entry name" value="MraZ_C"/>
    <property type="match status" value="1"/>
</dbReference>
<evidence type="ECO:0000256" key="3">
    <source>
        <dbReference type="ARBA" id="ARBA00022737"/>
    </source>
</evidence>
<evidence type="ECO:0000313" key="9">
    <source>
        <dbReference type="EMBL" id="SCZ63999.1"/>
    </source>
</evidence>
<gene>
    <name evidence="7" type="primary">mraZ</name>
    <name evidence="9" type="ORF">SAMN04488118_105168</name>
</gene>
<dbReference type="GO" id="GO:2000143">
    <property type="term" value="P:negative regulation of DNA-templated transcription initiation"/>
    <property type="evidence" value="ECO:0007669"/>
    <property type="project" value="TreeGrafter"/>
</dbReference>
<dbReference type="InterPro" id="IPR007159">
    <property type="entry name" value="SpoVT-AbrB_dom"/>
</dbReference>
<dbReference type="Proteomes" id="UP000198767">
    <property type="component" value="Unassembled WGS sequence"/>
</dbReference>
<accession>A0A1G5QSB3</accession>
<dbReference type="InterPro" id="IPR020603">
    <property type="entry name" value="MraZ_dom"/>
</dbReference>
<proteinExistence type="inferred from homology"/>
<dbReference type="InterPro" id="IPR035642">
    <property type="entry name" value="MraZ_N"/>
</dbReference>